<dbReference type="GO" id="GO:0006400">
    <property type="term" value="P:tRNA modification"/>
    <property type="evidence" value="ECO:0007669"/>
    <property type="project" value="TreeGrafter"/>
</dbReference>
<dbReference type="EC" id="2.5.1.75" evidence="10"/>
<evidence type="ECO:0000256" key="8">
    <source>
        <dbReference type="ARBA" id="ARBA00022842"/>
    </source>
</evidence>
<evidence type="ECO:0000256" key="4">
    <source>
        <dbReference type="ARBA" id="ARBA00022679"/>
    </source>
</evidence>
<keyword evidence="6 10" id="KW-0547">Nucleotide-binding</keyword>
<evidence type="ECO:0000313" key="14">
    <source>
        <dbReference type="EMBL" id="GGE61185.1"/>
    </source>
</evidence>
<evidence type="ECO:0000256" key="1">
    <source>
        <dbReference type="ARBA" id="ARBA00001946"/>
    </source>
</evidence>
<organism evidence="14 15">
    <name type="scientific">Nesterenkonia cremea</name>
    <dbReference type="NCBI Taxonomy" id="1882340"/>
    <lineage>
        <taxon>Bacteria</taxon>
        <taxon>Bacillati</taxon>
        <taxon>Actinomycetota</taxon>
        <taxon>Actinomycetes</taxon>
        <taxon>Micrococcales</taxon>
        <taxon>Micrococcaceae</taxon>
        <taxon>Nesterenkonia</taxon>
    </lineage>
</organism>
<dbReference type="InterPro" id="IPR018022">
    <property type="entry name" value="IPT"/>
</dbReference>
<feature type="binding site" evidence="10">
    <location>
        <begin position="15"/>
        <end position="20"/>
    </location>
    <ligand>
        <name>substrate</name>
    </ligand>
</feature>
<comment type="cofactor">
    <cofactor evidence="1 10">
        <name>Mg(2+)</name>
        <dbReference type="ChEBI" id="CHEBI:18420"/>
    </cofactor>
</comment>
<dbReference type="Gene3D" id="3.40.50.300">
    <property type="entry name" value="P-loop containing nucleotide triphosphate hydrolases"/>
    <property type="match status" value="1"/>
</dbReference>
<evidence type="ECO:0000256" key="13">
    <source>
        <dbReference type="RuleBase" id="RU003785"/>
    </source>
</evidence>
<feature type="site" description="Interaction with substrate tRNA" evidence="10">
    <location>
        <position position="130"/>
    </location>
</feature>
<evidence type="ECO:0000256" key="11">
    <source>
        <dbReference type="RuleBase" id="RU003783"/>
    </source>
</evidence>
<dbReference type="Proteomes" id="UP000633136">
    <property type="component" value="Unassembled WGS sequence"/>
</dbReference>
<comment type="subunit">
    <text evidence="10">Monomer.</text>
</comment>
<dbReference type="PANTHER" id="PTHR11088:SF60">
    <property type="entry name" value="TRNA DIMETHYLALLYLTRANSFERASE"/>
    <property type="match status" value="1"/>
</dbReference>
<dbReference type="NCBIfam" id="TIGR00174">
    <property type="entry name" value="miaA"/>
    <property type="match status" value="1"/>
</dbReference>
<evidence type="ECO:0000256" key="5">
    <source>
        <dbReference type="ARBA" id="ARBA00022694"/>
    </source>
</evidence>
<dbReference type="GO" id="GO:0005524">
    <property type="term" value="F:ATP binding"/>
    <property type="evidence" value="ECO:0007669"/>
    <property type="project" value="UniProtKB-UniRule"/>
</dbReference>
<feature type="region of interest" description="Interaction with substrate tRNA" evidence="10">
    <location>
        <begin position="43"/>
        <end position="46"/>
    </location>
</feature>
<keyword evidence="5 10" id="KW-0819">tRNA processing</keyword>
<sequence>MTTDQTPLVVVAGATASGKSALGVELAQRLAEQGRPGEIINADSMQLYRGMDIGTAKITAEEMQGIPHHLLDVLDITEEASVAAFQEQARELIAAIRSRGNTPVMVGGSGLYIRAATDVIEFPPTDHQLRGELTQQLEEKGAAALREQLRAADPESASVIKDDRRLVRALEVVRLTGRSFSSYMPQRIYEPSLGEVIQLGLSLPREQLHERIARRVDLMAEQGLLEEVRRLAQQGLREGKTASRAIGYQQHLQVLDGELTEAEALESTTVATRRFARRQETWFRADHRLQWMSGSEEAMEALAA</sequence>
<evidence type="ECO:0000256" key="2">
    <source>
        <dbReference type="ARBA" id="ARBA00003213"/>
    </source>
</evidence>
<protein>
    <recommendedName>
        <fullName evidence="10">tRNA dimethylallyltransferase</fullName>
        <ecNumber evidence="10">2.5.1.75</ecNumber>
    </recommendedName>
    <alternativeName>
        <fullName evidence="10">Dimethylallyl diphosphate:tRNA dimethylallyltransferase</fullName>
        <shortName evidence="10">DMAPP:tRNA dimethylallyltransferase</shortName>
        <shortName evidence="10">DMATase</shortName>
    </alternativeName>
    <alternativeName>
        <fullName evidence="10">Isopentenyl-diphosphate:tRNA isopentenyltransferase</fullName>
        <shortName evidence="10">IPP transferase</shortName>
        <shortName evidence="10">IPPT</shortName>
        <shortName evidence="10">IPTase</shortName>
    </alternativeName>
</protein>
<comment type="caution">
    <text evidence="14">The sequence shown here is derived from an EMBL/GenBank/DDBJ whole genome shotgun (WGS) entry which is preliminary data.</text>
</comment>
<evidence type="ECO:0000256" key="3">
    <source>
        <dbReference type="ARBA" id="ARBA00005842"/>
    </source>
</evidence>
<keyword evidence="4 10" id="KW-0808">Transferase</keyword>
<evidence type="ECO:0000256" key="12">
    <source>
        <dbReference type="RuleBase" id="RU003784"/>
    </source>
</evidence>
<dbReference type="PANTHER" id="PTHR11088">
    <property type="entry name" value="TRNA DIMETHYLALLYLTRANSFERASE"/>
    <property type="match status" value="1"/>
</dbReference>
<feature type="site" description="Interaction with substrate tRNA" evidence="10">
    <location>
        <position position="109"/>
    </location>
</feature>
<dbReference type="AlphaFoldDB" id="A0A917AMT2"/>
<dbReference type="RefSeq" id="WP_188682569.1">
    <property type="nucleotide sequence ID" value="NZ_BMIS01000002.1"/>
</dbReference>
<dbReference type="InterPro" id="IPR027417">
    <property type="entry name" value="P-loop_NTPase"/>
</dbReference>
<feature type="binding site" evidence="10">
    <location>
        <begin position="13"/>
        <end position="20"/>
    </location>
    <ligand>
        <name>ATP</name>
        <dbReference type="ChEBI" id="CHEBI:30616"/>
    </ligand>
</feature>
<proteinExistence type="inferred from homology"/>
<evidence type="ECO:0000256" key="9">
    <source>
        <dbReference type="ARBA" id="ARBA00049563"/>
    </source>
</evidence>
<evidence type="ECO:0000256" key="7">
    <source>
        <dbReference type="ARBA" id="ARBA00022840"/>
    </source>
</evidence>
<keyword evidence="8 10" id="KW-0460">Magnesium</keyword>
<reference evidence="14" key="1">
    <citation type="journal article" date="2014" name="Int. J. Syst. Evol. Microbiol.">
        <title>Complete genome sequence of Corynebacterium casei LMG S-19264T (=DSM 44701T), isolated from a smear-ripened cheese.</title>
        <authorList>
            <consortium name="US DOE Joint Genome Institute (JGI-PGF)"/>
            <person name="Walter F."/>
            <person name="Albersmeier A."/>
            <person name="Kalinowski J."/>
            <person name="Ruckert C."/>
        </authorList>
    </citation>
    <scope>NUCLEOTIDE SEQUENCE</scope>
    <source>
        <strain evidence="14">CGMCC 1.15388</strain>
    </source>
</reference>
<keyword evidence="15" id="KW-1185">Reference proteome</keyword>
<accession>A0A917AMT2</accession>
<dbReference type="HAMAP" id="MF_00185">
    <property type="entry name" value="IPP_trans"/>
    <property type="match status" value="1"/>
</dbReference>
<dbReference type="Gene3D" id="1.10.20.140">
    <property type="match status" value="1"/>
</dbReference>
<comment type="function">
    <text evidence="2 10 12">Catalyzes the transfer of a dimethylallyl group onto the adenine at position 37 in tRNAs that read codons beginning with uridine, leading to the formation of N6-(dimethylallyl)adenosine (i(6)A).</text>
</comment>
<dbReference type="Pfam" id="PF01715">
    <property type="entry name" value="IPPT"/>
    <property type="match status" value="1"/>
</dbReference>
<evidence type="ECO:0000256" key="6">
    <source>
        <dbReference type="ARBA" id="ARBA00022741"/>
    </source>
</evidence>
<dbReference type="InterPro" id="IPR039657">
    <property type="entry name" value="Dimethylallyltransferase"/>
</dbReference>
<comment type="catalytic activity">
    <reaction evidence="9 10 11">
        <text>adenosine(37) in tRNA + dimethylallyl diphosphate = N(6)-dimethylallyladenosine(37) in tRNA + diphosphate</text>
        <dbReference type="Rhea" id="RHEA:26482"/>
        <dbReference type="Rhea" id="RHEA-COMP:10162"/>
        <dbReference type="Rhea" id="RHEA-COMP:10375"/>
        <dbReference type="ChEBI" id="CHEBI:33019"/>
        <dbReference type="ChEBI" id="CHEBI:57623"/>
        <dbReference type="ChEBI" id="CHEBI:74411"/>
        <dbReference type="ChEBI" id="CHEBI:74415"/>
        <dbReference type="EC" id="2.5.1.75"/>
    </reaction>
</comment>
<comment type="caution">
    <text evidence="10">Lacks conserved residue(s) required for the propagation of feature annotation.</text>
</comment>
<reference evidence="14" key="2">
    <citation type="submission" date="2020-09" db="EMBL/GenBank/DDBJ databases">
        <authorList>
            <person name="Sun Q."/>
            <person name="Zhou Y."/>
        </authorList>
    </citation>
    <scope>NUCLEOTIDE SEQUENCE</scope>
    <source>
        <strain evidence="14">CGMCC 1.15388</strain>
    </source>
</reference>
<dbReference type="SUPFAM" id="SSF52540">
    <property type="entry name" value="P-loop containing nucleoside triphosphate hydrolases"/>
    <property type="match status" value="2"/>
</dbReference>
<comment type="similarity">
    <text evidence="3 10 13">Belongs to the IPP transferase family.</text>
</comment>
<evidence type="ECO:0000256" key="10">
    <source>
        <dbReference type="HAMAP-Rule" id="MF_00185"/>
    </source>
</evidence>
<gene>
    <name evidence="10 14" type="primary">miaA</name>
    <name evidence="14" type="ORF">GCM10011401_05090</name>
</gene>
<dbReference type="EMBL" id="BMIS01000002">
    <property type="protein sequence ID" value="GGE61185.1"/>
    <property type="molecule type" value="Genomic_DNA"/>
</dbReference>
<evidence type="ECO:0000313" key="15">
    <source>
        <dbReference type="Proteomes" id="UP000633136"/>
    </source>
</evidence>
<dbReference type="GO" id="GO:0052381">
    <property type="term" value="F:tRNA dimethylallyltransferase activity"/>
    <property type="evidence" value="ECO:0007669"/>
    <property type="project" value="UniProtKB-UniRule"/>
</dbReference>
<name>A0A917AMT2_9MICC</name>
<keyword evidence="7 10" id="KW-0067">ATP-binding</keyword>